<dbReference type="InterPro" id="IPR035965">
    <property type="entry name" value="PAS-like_dom_sf"/>
</dbReference>
<keyword evidence="5 9" id="KW-0418">Kinase</keyword>
<dbReference type="AlphaFoldDB" id="A0A5E6RRV3"/>
<dbReference type="InterPro" id="IPR000014">
    <property type="entry name" value="PAS"/>
</dbReference>
<dbReference type="InterPro" id="IPR005467">
    <property type="entry name" value="His_kinase_dom"/>
</dbReference>
<sequence length="391" mass="42939">MDDTLLVYDESLFERAPCGLVVMTVEGTILRCNQTFSRWLGYDMATLTAQNFHDLLTVGGRLFQRTHWGPLLNSQGSVAEVKLELRHHDGHALAMLLNGVRRETREGVRYELALFGTAERDRYERAVLAARQRAEELLAQKIAAEAALQEAKAELAEAFEKAQRRAAFAEQMVAIASHDLKNPMMAIKMAAHMLEHGQRSEREQRLLDGISTSAERAQRMIVDLLDFASVRIGQGIKISRHQVPLPEFVDQCVSELRIAFADAHIRHVSRGCGTLEVDQDRLQQMIGNLVANSVAYGDLSFPITLSTDLSAAGATLSVHNHGEHIAEAVIPTLFEPMMRANEYDGSIRSVGLGLFIVKQIAEAHGGTVSMVSDAVAGTAFTVSLPVQAATS</sequence>
<keyword evidence="3" id="KW-0597">Phosphoprotein</keyword>
<evidence type="ECO:0000313" key="10">
    <source>
        <dbReference type="Proteomes" id="UP000399692"/>
    </source>
</evidence>
<dbReference type="InterPro" id="IPR003594">
    <property type="entry name" value="HATPase_dom"/>
</dbReference>
<evidence type="ECO:0000256" key="6">
    <source>
        <dbReference type="ARBA" id="ARBA00023012"/>
    </source>
</evidence>
<dbReference type="Gene3D" id="3.30.565.10">
    <property type="entry name" value="Histidine kinase-like ATPase, C-terminal domain"/>
    <property type="match status" value="1"/>
</dbReference>
<dbReference type="Proteomes" id="UP000399692">
    <property type="component" value="Unassembled WGS sequence"/>
</dbReference>
<feature type="domain" description="Histidine kinase" evidence="8">
    <location>
        <begin position="175"/>
        <end position="388"/>
    </location>
</feature>
<protein>
    <recommendedName>
        <fullName evidence="2">histidine kinase</fullName>
        <ecNumber evidence="2">2.7.13.3</ecNumber>
    </recommendedName>
</protein>
<comment type="catalytic activity">
    <reaction evidence="1">
        <text>ATP + protein L-histidine = ADP + protein N-phospho-L-histidine.</text>
        <dbReference type="EC" id="2.7.13.3"/>
    </reaction>
</comment>
<dbReference type="RefSeq" id="WP_150570003.1">
    <property type="nucleotide sequence ID" value="NZ_CABVHF010000004.1"/>
</dbReference>
<dbReference type="SMART" id="SM00387">
    <property type="entry name" value="HATPase_c"/>
    <property type="match status" value="1"/>
</dbReference>
<dbReference type="SUPFAM" id="SSF55874">
    <property type="entry name" value="ATPase domain of HSP90 chaperone/DNA topoisomerase II/histidine kinase"/>
    <property type="match status" value="1"/>
</dbReference>
<dbReference type="NCBIfam" id="TIGR00229">
    <property type="entry name" value="sensory_box"/>
    <property type="match status" value="1"/>
</dbReference>
<dbReference type="GO" id="GO:0000155">
    <property type="term" value="F:phosphorelay sensor kinase activity"/>
    <property type="evidence" value="ECO:0007669"/>
    <property type="project" value="InterPro"/>
</dbReference>
<evidence type="ECO:0000256" key="3">
    <source>
        <dbReference type="ARBA" id="ARBA00022553"/>
    </source>
</evidence>
<proteinExistence type="predicted"/>
<dbReference type="SMART" id="SM00388">
    <property type="entry name" value="HisKA"/>
    <property type="match status" value="1"/>
</dbReference>
<reference evidence="9 10" key="1">
    <citation type="submission" date="2019-09" db="EMBL/GenBank/DDBJ databases">
        <authorList>
            <person name="Chandra G."/>
            <person name="Truman W A."/>
        </authorList>
    </citation>
    <scope>NUCLEOTIDE SEQUENCE [LARGE SCALE GENOMIC DNA]</scope>
    <source>
        <strain evidence="9">PS631</strain>
    </source>
</reference>
<evidence type="ECO:0000259" key="8">
    <source>
        <dbReference type="PROSITE" id="PS50109"/>
    </source>
</evidence>
<dbReference type="CDD" id="cd00082">
    <property type="entry name" value="HisKA"/>
    <property type="match status" value="1"/>
</dbReference>
<evidence type="ECO:0000256" key="4">
    <source>
        <dbReference type="ARBA" id="ARBA00022679"/>
    </source>
</evidence>
<dbReference type="EMBL" id="CABVHF010000004">
    <property type="protein sequence ID" value="VVM71477.1"/>
    <property type="molecule type" value="Genomic_DNA"/>
</dbReference>
<dbReference type="PRINTS" id="PR00344">
    <property type="entry name" value="BCTRLSENSOR"/>
</dbReference>
<evidence type="ECO:0000256" key="7">
    <source>
        <dbReference type="SAM" id="Coils"/>
    </source>
</evidence>
<dbReference type="Pfam" id="PF00512">
    <property type="entry name" value="HisKA"/>
    <property type="match status" value="1"/>
</dbReference>
<dbReference type="PANTHER" id="PTHR43711:SF1">
    <property type="entry name" value="HISTIDINE KINASE 1"/>
    <property type="match status" value="1"/>
</dbReference>
<feature type="coiled-coil region" evidence="7">
    <location>
        <begin position="120"/>
        <end position="172"/>
    </location>
</feature>
<dbReference type="OrthoDB" id="8807260at2"/>
<dbReference type="InterPro" id="IPR004358">
    <property type="entry name" value="Sig_transdc_His_kin-like_C"/>
</dbReference>
<dbReference type="EC" id="2.7.13.3" evidence="2"/>
<dbReference type="Pfam" id="PF02518">
    <property type="entry name" value="HATPase_c"/>
    <property type="match status" value="1"/>
</dbReference>
<evidence type="ECO:0000256" key="2">
    <source>
        <dbReference type="ARBA" id="ARBA00012438"/>
    </source>
</evidence>
<dbReference type="PROSITE" id="PS50109">
    <property type="entry name" value="HIS_KIN"/>
    <property type="match status" value="1"/>
</dbReference>
<dbReference type="InterPro" id="IPR050736">
    <property type="entry name" value="Sensor_HK_Regulatory"/>
</dbReference>
<evidence type="ECO:0000256" key="5">
    <source>
        <dbReference type="ARBA" id="ARBA00022777"/>
    </source>
</evidence>
<evidence type="ECO:0000313" key="9">
    <source>
        <dbReference type="EMBL" id="VVM71477.1"/>
    </source>
</evidence>
<dbReference type="InterPro" id="IPR036097">
    <property type="entry name" value="HisK_dim/P_sf"/>
</dbReference>
<dbReference type="InterPro" id="IPR036890">
    <property type="entry name" value="HATPase_C_sf"/>
</dbReference>
<dbReference type="SUPFAM" id="SSF47384">
    <property type="entry name" value="Homodimeric domain of signal transducing histidine kinase"/>
    <property type="match status" value="1"/>
</dbReference>
<keyword evidence="6" id="KW-0902">Two-component regulatory system</keyword>
<gene>
    <name evidence="9" type="primary">sasA_8</name>
    <name evidence="9" type="ORF">PS631_01831</name>
</gene>
<dbReference type="SUPFAM" id="SSF55785">
    <property type="entry name" value="PYP-like sensor domain (PAS domain)"/>
    <property type="match status" value="1"/>
</dbReference>
<organism evidence="9 10">
    <name type="scientific">Pseudomonas fluorescens</name>
    <dbReference type="NCBI Taxonomy" id="294"/>
    <lineage>
        <taxon>Bacteria</taxon>
        <taxon>Pseudomonadati</taxon>
        <taxon>Pseudomonadota</taxon>
        <taxon>Gammaproteobacteria</taxon>
        <taxon>Pseudomonadales</taxon>
        <taxon>Pseudomonadaceae</taxon>
        <taxon>Pseudomonas</taxon>
    </lineage>
</organism>
<keyword evidence="7" id="KW-0175">Coiled coil</keyword>
<evidence type="ECO:0000256" key="1">
    <source>
        <dbReference type="ARBA" id="ARBA00000085"/>
    </source>
</evidence>
<name>A0A5E6RRV3_PSEFL</name>
<dbReference type="InterPro" id="IPR003661">
    <property type="entry name" value="HisK_dim/P_dom"/>
</dbReference>
<keyword evidence="4 9" id="KW-0808">Transferase</keyword>
<dbReference type="PANTHER" id="PTHR43711">
    <property type="entry name" value="TWO-COMPONENT HISTIDINE KINASE"/>
    <property type="match status" value="1"/>
</dbReference>
<dbReference type="Gene3D" id="3.30.450.20">
    <property type="entry name" value="PAS domain"/>
    <property type="match status" value="1"/>
</dbReference>
<dbReference type="Pfam" id="PF13188">
    <property type="entry name" value="PAS_8"/>
    <property type="match status" value="1"/>
</dbReference>
<accession>A0A5E6RRV3</accession>
<dbReference type="Gene3D" id="1.10.287.130">
    <property type="match status" value="1"/>
</dbReference>
<dbReference type="CDD" id="cd00075">
    <property type="entry name" value="HATPase"/>
    <property type="match status" value="1"/>
</dbReference>